<name>A0A382WDS2_9ZZZZ</name>
<dbReference type="EMBL" id="UINC01158622">
    <property type="protein sequence ID" value="SVD56261.1"/>
    <property type="molecule type" value="Genomic_DNA"/>
</dbReference>
<feature type="non-terminal residue" evidence="2">
    <location>
        <position position="84"/>
    </location>
</feature>
<proteinExistence type="predicted"/>
<evidence type="ECO:0000256" key="1">
    <source>
        <dbReference type="SAM" id="Phobius"/>
    </source>
</evidence>
<dbReference type="AlphaFoldDB" id="A0A382WDS2"/>
<gene>
    <name evidence="2" type="ORF">METZ01_LOCUS409115</name>
</gene>
<keyword evidence="1" id="KW-1133">Transmembrane helix</keyword>
<feature type="transmembrane region" description="Helical" evidence="1">
    <location>
        <begin position="52"/>
        <end position="69"/>
    </location>
</feature>
<feature type="transmembrane region" description="Helical" evidence="1">
    <location>
        <begin position="6"/>
        <end position="24"/>
    </location>
</feature>
<sequence length="84" mass="9673">MLFNSYEFIFLFLPVAFTVFYLIAGKNHNGALAWLALVSLFSYGYWSLYALPILIGSVIFNYSSALFLTNPETRNRKLMLFFAI</sequence>
<protein>
    <recommendedName>
        <fullName evidence="3">Membrane-bound O-acyltransferase family protein</fullName>
    </recommendedName>
</protein>
<keyword evidence="1" id="KW-0472">Membrane</keyword>
<evidence type="ECO:0008006" key="3">
    <source>
        <dbReference type="Google" id="ProtNLM"/>
    </source>
</evidence>
<organism evidence="2">
    <name type="scientific">marine metagenome</name>
    <dbReference type="NCBI Taxonomy" id="408172"/>
    <lineage>
        <taxon>unclassified sequences</taxon>
        <taxon>metagenomes</taxon>
        <taxon>ecological metagenomes</taxon>
    </lineage>
</organism>
<reference evidence="2" key="1">
    <citation type="submission" date="2018-05" db="EMBL/GenBank/DDBJ databases">
        <authorList>
            <person name="Lanie J.A."/>
            <person name="Ng W.-L."/>
            <person name="Kazmierczak K.M."/>
            <person name="Andrzejewski T.M."/>
            <person name="Davidsen T.M."/>
            <person name="Wayne K.J."/>
            <person name="Tettelin H."/>
            <person name="Glass J.I."/>
            <person name="Rusch D."/>
            <person name="Podicherti R."/>
            <person name="Tsui H.-C.T."/>
            <person name="Winkler M.E."/>
        </authorList>
    </citation>
    <scope>NUCLEOTIDE SEQUENCE</scope>
</reference>
<evidence type="ECO:0000313" key="2">
    <source>
        <dbReference type="EMBL" id="SVD56261.1"/>
    </source>
</evidence>
<accession>A0A382WDS2</accession>
<keyword evidence="1" id="KW-0812">Transmembrane</keyword>